<dbReference type="InterPro" id="IPR014721">
    <property type="entry name" value="Ribsml_uS5_D2-typ_fold_subgr"/>
</dbReference>
<dbReference type="EMBL" id="DS231813">
    <property type="protein sequence ID" value="EDS25687.1"/>
    <property type="molecule type" value="Genomic_DNA"/>
</dbReference>
<reference evidence="3" key="2">
    <citation type="submission" date="2021-02" db="UniProtKB">
        <authorList>
            <consortium name="EnsemblMetazoa"/>
        </authorList>
    </citation>
    <scope>IDENTIFICATION</scope>
    <source>
        <strain evidence="3">JHB</strain>
    </source>
</reference>
<accession>B0VZB1</accession>
<protein>
    <submittedName>
        <fullName evidence="2">Eftud2 protein</fullName>
    </submittedName>
</protein>
<dbReference type="VEuPathDB" id="VectorBase:CQUJHB005672"/>
<dbReference type="PANTHER" id="PTHR42908:SF6">
    <property type="entry name" value="116 KDA U5 SMALL NUCLEAR RIBONUCLEOPROTEIN COMPONENT"/>
    <property type="match status" value="1"/>
</dbReference>
<gene>
    <name evidence="3" type="primary">6030851</name>
    <name evidence="2" type="ORF">CpipJ_CPIJ000064</name>
</gene>
<dbReference type="GO" id="GO:0000398">
    <property type="term" value="P:mRNA splicing, via spliceosome"/>
    <property type="evidence" value="ECO:0007669"/>
    <property type="project" value="TreeGrafter"/>
</dbReference>
<dbReference type="EnsemblMetazoa" id="CPIJ000064-RA">
    <property type="protein sequence ID" value="CPIJ000064-PA"/>
    <property type="gene ID" value="CPIJ000064"/>
</dbReference>
<dbReference type="AlphaFoldDB" id="B0VZB1"/>
<evidence type="ECO:0000313" key="2">
    <source>
        <dbReference type="EMBL" id="EDS25687.1"/>
    </source>
</evidence>
<sequence length="1027" mass="114266">MKQGGKTSATKVTTRSMLASKLGAAAGTGRNASGKPEAPGAGTSSKKIISALTAQAGKKSSASTSTLSSTGSKNPGVENASDRIRSRVAYLEPVAYDLEGPKHPGEVGKLLFDAGFKDTKEITKIGRFRYKLDLKCEDDYERLLRVNLATVNLRVFLPTSLSESVLFVPNVPFDFDDEDMMENIECQHRVLKVERILRMRDGELVKTGNLKITIKGKEVPRSVRIYGCGFKAELYIFPVKQCKKCWRFGHTQTKCRGLVRCGNCGGSHDQGSSACPNPARCINCKKEHGAGDRNCPDRKRNIEINKEMAKRGILFAEAECLVPLAPNRFALLETEADELDQQGTSQNVAASSSTQQSGGRLRSARTFASVTEASFAGQDSDRNGGRKGKTAGEDHAPRNIENPLKATEFEAFVGQLRRIFLQQVQQKGWLQRENNTAGGYPGRVKAFHGCGEGGTGTCRTFIVLNGRLHHGKTTFLDFFVRQTHTQFQDMGERNLRYTDTLFTDLAEDIENESACIVGNKNKLGEFFQVSYNWDLIAAQSTWAFGPDNTSPNKVLLSTVKDSIVGARAKTLYEKSHSKRRVPNPGPIHRPGTVPPRRWPNHHNLTPIRLQEQSLFIEVQDPADCVSFVYTVLVRQRGHVTQDAPVPGSPLYTIKDRSINLSQRIFLRLLTLWFDYGQYPKVILQLIARTDTPRDLVGELIIDIGKSIESFLKKTEHPSKLLPPKPMRLLPARLQQHLPEHDLKAESVWGEFKVMGGARQRRIEQGLHELVKVIPEDTQDGSFYRASLAVHQGEYELAQRTRDLLNMELTAMVVWRCADVLGQRLSAAHSSKPNRSRNRQSQLHGGLDKGPLRFIGKIVRKIVCTQVAVVQVDLEPGTISTEVLVQFKILSTSPRWPFLDTASSTNAFEGTPSQFRLDLGCRRLRGAERKCKLPQEPLNRGGGQFIPITRRIAYSAFVMATPRLMEPYLFVEVQAVLARRRGPVTQDALVFGSPLYTIKAFIPKFHSVVLVRPVVAETVALNAENDND</sequence>
<feature type="region of interest" description="Disordered" evidence="1">
    <location>
        <begin position="574"/>
        <end position="599"/>
    </location>
</feature>
<dbReference type="STRING" id="7176.B0VZB1"/>
<feature type="compositionally biased region" description="Basic and acidic residues" evidence="1">
    <location>
        <begin position="379"/>
        <end position="398"/>
    </location>
</feature>
<name>B0VZB1_CULQU</name>
<proteinExistence type="predicted"/>
<evidence type="ECO:0000313" key="4">
    <source>
        <dbReference type="Proteomes" id="UP000002320"/>
    </source>
</evidence>
<dbReference type="Gene3D" id="3.30.230.10">
    <property type="match status" value="1"/>
</dbReference>
<dbReference type="KEGG" id="cqu:CpipJ_CPIJ000064"/>
<dbReference type="eggNOG" id="KOG0468">
    <property type="taxonomic scope" value="Eukaryota"/>
</dbReference>
<dbReference type="HOGENOM" id="CLU_294975_0_0_1"/>
<feature type="region of interest" description="Disordered" evidence="1">
    <location>
        <begin position="340"/>
        <end position="403"/>
    </location>
</feature>
<feature type="compositionally biased region" description="Polar residues" evidence="1">
    <location>
        <begin position="341"/>
        <end position="358"/>
    </location>
</feature>
<dbReference type="PANTHER" id="PTHR42908">
    <property type="entry name" value="TRANSLATION ELONGATION FACTOR-RELATED"/>
    <property type="match status" value="1"/>
</dbReference>
<feature type="compositionally biased region" description="Polar residues" evidence="1">
    <location>
        <begin position="1"/>
        <end position="17"/>
    </location>
</feature>
<keyword evidence="4" id="KW-1185">Reference proteome</keyword>
<dbReference type="InParanoid" id="B0VZB1"/>
<dbReference type="GO" id="GO:0071007">
    <property type="term" value="C:U2-type catalytic step 2 spliceosome"/>
    <property type="evidence" value="ECO:0007669"/>
    <property type="project" value="TreeGrafter"/>
</dbReference>
<dbReference type="GO" id="GO:0046540">
    <property type="term" value="C:U4/U6 x U5 tri-snRNP complex"/>
    <property type="evidence" value="ECO:0007669"/>
    <property type="project" value="TreeGrafter"/>
</dbReference>
<dbReference type="GO" id="GO:0005829">
    <property type="term" value="C:cytosol"/>
    <property type="evidence" value="ECO:0007669"/>
    <property type="project" value="TreeGrafter"/>
</dbReference>
<organism>
    <name type="scientific">Culex quinquefasciatus</name>
    <name type="common">Southern house mosquito</name>
    <name type="synonym">Culex pungens</name>
    <dbReference type="NCBI Taxonomy" id="7176"/>
    <lineage>
        <taxon>Eukaryota</taxon>
        <taxon>Metazoa</taxon>
        <taxon>Ecdysozoa</taxon>
        <taxon>Arthropoda</taxon>
        <taxon>Hexapoda</taxon>
        <taxon>Insecta</taxon>
        <taxon>Pterygota</taxon>
        <taxon>Neoptera</taxon>
        <taxon>Endopterygota</taxon>
        <taxon>Diptera</taxon>
        <taxon>Nematocera</taxon>
        <taxon>Culicoidea</taxon>
        <taxon>Culicidae</taxon>
        <taxon>Culicinae</taxon>
        <taxon>Culicini</taxon>
        <taxon>Culex</taxon>
        <taxon>Culex</taxon>
    </lineage>
</organism>
<reference evidence="2" key="1">
    <citation type="submission" date="2007-03" db="EMBL/GenBank/DDBJ databases">
        <title>Annotation of Culex pipiens quinquefasciatus.</title>
        <authorList>
            <consortium name="The Broad Institute Genome Sequencing Platform"/>
            <person name="Atkinson P.W."/>
            <person name="Hemingway J."/>
            <person name="Christensen B.M."/>
            <person name="Higgs S."/>
            <person name="Kodira C."/>
            <person name="Hannick L."/>
            <person name="Megy K."/>
            <person name="O'Leary S."/>
            <person name="Pearson M."/>
            <person name="Haas B.J."/>
            <person name="Mauceli E."/>
            <person name="Wortman J.R."/>
            <person name="Lee N.H."/>
            <person name="Guigo R."/>
            <person name="Stanke M."/>
            <person name="Alvarado L."/>
            <person name="Amedeo P."/>
            <person name="Antoine C.H."/>
            <person name="Arensburger P."/>
            <person name="Bidwell S.L."/>
            <person name="Crawford M."/>
            <person name="Camaro F."/>
            <person name="Devon K."/>
            <person name="Engels R."/>
            <person name="Hammond M."/>
            <person name="Howarth C."/>
            <person name="Koehrsen M."/>
            <person name="Lawson D."/>
            <person name="Montgomery P."/>
            <person name="Nene V."/>
            <person name="Nusbaum C."/>
            <person name="Puiu D."/>
            <person name="Romero-Severson J."/>
            <person name="Severson D.W."/>
            <person name="Shumway M."/>
            <person name="Sisk P."/>
            <person name="Stolte C."/>
            <person name="Zeng Q."/>
            <person name="Eisenstadt E."/>
            <person name="Fraser-Liggett C."/>
            <person name="Strausberg R."/>
            <person name="Galagan J."/>
            <person name="Birren B."/>
            <person name="Collins F.H."/>
        </authorList>
    </citation>
    <scope>NUCLEOTIDE SEQUENCE [LARGE SCALE GENOMIC DNA]</scope>
    <source>
        <strain evidence="2">JHB</strain>
    </source>
</reference>
<feature type="compositionally biased region" description="Low complexity" evidence="1">
    <location>
        <begin position="56"/>
        <end position="73"/>
    </location>
</feature>
<dbReference type="VEuPathDB" id="VectorBase:CQUJHB008180"/>
<evidence type="ECO:0000256" key="1">
    <source>
        <dbReference type="SAM" id="MobiDB-lite"/>
    </source>
</evidence>
<feature type="compositionally biased region" description="Pro residues" evidence="1">
    <location>
        <begin position="583"/>
        <end position="597"/>
    </location>
</feature>
<dbReference type="GO" id="GO:0030623">
    <property type="term" value="F:U5 snRNA binding"/>
    <property type="evidence" value="ECO:0007669"/>
    <property type="project" value="TreeGrafter"/>
</dbReference>
<dbReference type="GO" id="GO:0003924">
    <property type="term" value="F:GTPase activity"/>
    <property type="evidence" value="ECO:0007669"/>
    <property type="project" value="TreeGrafter"/>
</dbReference>
<feature type="region of interest" description="Disordered" evidence="1">
    <location>
        <begin position="1"/>
        <end position="81"/>
    </location>
</feature>
<dbReference type="Proteomes" id="UP000002320">
    <property type="component" value="Unassembled WGS sequence"/>
</dbReference>
<dbReference type="OrthoDB" id="364892at2759"/>
<dbReference type="eggNOG" id="KOG0891">
    <property type="taxonomic scope" value="Eukaryota"/>
</dbReference>
<evidence type="ECO:0000313" key="3">
    <source>
        <dbReference type="EnsemblMetazoa" id="CPIJ000064-PA"/>
    </source>
</evidence>
<dbReference type="VEuPathDB" id="VectorBase:CPIJ000064"/>